<accession>A0ABQ9JTM3</accession>
<name>A0ABQ9JTM3_9CUCU</name>
<comment type="caution">
    <text evidence="2">The sequence shown here is derived from an EMBL/GenBank/DDBJ whole genome shotgun (WGS) entry which is preliminary data.</text>
</comment>
<evidence type="ECO:0000313" key="3">
    <source>
        <dbReference type="Proteomes" id="UP001162164"/>
    </source>
</evidence>
<evidence type="ECO:0000256" key="1">
    <source>
        <dbReference type="SAM" id="MobiDB-lite"/>
    </source>
</evidence>
<dbReference type="EMBL" id="JAPWTJ010000211">
    <property type="protein sequence ID" value="KAJ8981017.1"/>
    <property type="molecule type" value="Genomic_DNA"/>
</dbReference>
<sequence>MTFPLDRSGKPLGFAARCRTLKFPQELKKKKWNIGSKLINYIRKHKKDEKVKEGGSVEFQPNPDNE</sequence>
<feature type="region of interest" description="Disordered" evidence="1">
    <location>
        <begin position="45"/>
        <end position="66"/>
    </location>
</feature>
<evidence type="ECO:0000313" key="2">
    <source>
        <dbReference type="EMBL" id="KAJ8981017.1"/>
    </source>
</evidence>
<proteinExistence type="predicted"/>
<gene>
    <name evidence="2" type="ORF">NQ317_019696</name>
</gene>
<organism evidence="2 3">
    <name type="scientific">Molorchus minor</name>
    <dbReference type="NCBI Taxonomy" id="1323400"/>
    <lineage>
        <taxon>Eukaryota</taxon>
        <taxon>Metazoa</taxon>
        <taxon>Ecdysozoa</taxon>
        <taxon>Arthropoda</taxon>
        <taxon>Hexapoda</taxon>
        <taxon>Insecta</taxon>
        <taxon>Pterygota</taxon>
        <taxon>Neoptera</taxon>
        <taxon>Endopterygota</taxon>
        <taxon>Coleoptera</taxon>
        <taxon>Polyphaga</taxon>
        <taxon>Cucujiformia</taxon>
        <taxon>Chrysomeloidea</taxon>
        <taxon>Cerambycidae</taxon>
        <taxon>Lamiinae</taxon>
        <taxon>Monochamini</taxon>
        <taxon>Molorchus</taxon>
    </lineage>
</organism>
<keyword evidence="3" id="KW-1185">Reference proteome</keyword>
<dbReference type="Proteomes" id="UP001162164">
    <property type="component" value="Unassembled WGS sequence"/>
</dbReference>
<protein>
    <submittedName>
        <fullName evidence="2">Uncharacterized protein</fullName>
    </submittedName>
</protein>
<reference evidence="2" key="1">
    <citation type="journal article" date="2023" name="Insect Mol. Biol.">
        <title>Genome sequencing provides insights into the evolution of gene families encoding plant cell wall-degrading enzymes in longhorned beetles.</title>
        <authorList>
            <person name="Shin N.R."/>
            <person name="Okamura Y."/>
            <person name="Kirsch R."/>
            <person name="Pauchet Y."/>
        </authorList>
    </citation>
    <scope>NUCLEOTIDE SEQUENCE</scope>
    <source>
        <strain evidence="2">MMC_N1</strain>
    </source>
</reference>